<reference evidence="2 3" key="1">
    <citation type="journal article" date="2024" name="BMC Genomics">
        <title>De novo assembly and annotation of Popillia japonica's genome with initial clues to its potential as an invasive pest.</title>
        <authorList>
            <person name="Cucini C."/>
            <person name="Boschi S."/>
            <person name="Funari R."/>
            <person name="Cardaioli E."/>
            <person name="Iannotti N."/>
            <person name="Marturano G."/>
            <person name="Paoli F."/>
            <person name="Bruttini M."/>
            <person name="Carapelli A."/>
            <person name="Frati F."/>
            <person name="Nardi F."/>
        </authorList>
    </citation>
    <scope>NUCLEOTIDE SEQUENCE [LARGE SCALE GENOMIC DNA]</scope>
    <source>
        <strain evidence="2">DMR45628</strain>
    </source>
</reference>
<accession>A0AAW1LXH1</accession>
<feature type="domain" description="DDE-1" evidence="1">
    <location>
        <begin position="51"/>
        <end position="106"/>
    </location>
</feature>
<sequence>MIGWKTVGRLLTKTKYDDIFNADETGLFYKLNPDKTLRFMGETCSSGKMSKERITVLIAANLLGTEKRKLLIIGKTKHPRCFKNIKQLPVNNKSNMNCENGMTNCIVRKEE</sequence>
<dbReference type="GO" id="GO:0004519">
    <property type="term" value="F:endonuclease activity"/>
    <property type="evidence" value="ECO:0007669"/>
    <property type="project" value="UniProtKB-KW"/>
</dbReference>
<evidence type="ECO:0000313" key="2">
    <source>
        <dbReference type="EMBL" id="KAK9738597.1"/>
    </source>
</evidence>
<keyword evidence="3" id="KW-1185">Reference proteome</keyword>
<dbReference type="PANTHER" id="PTHR19303:SF73">
    <property type="entry name" value="PROTEIN PDC2"/>
    <property type="match status" value="1"/>
</dbReference>
<keyword evidence="2" id="KW-0378">Hydrolase</keyword>
<dbReference type="Proteomes" id="UP001458880">
    <property type="component" value="Unassembled WGS sequence"/>
</dbReference>
<keyword evidence="2" id="KW-0540">Nuclease</keyword>
<comment type="caution">
    <text evidence="2">The sequence shown here is derived from an EMBL/GenBank/DDBJ whole genome shotgun (WGS) entry which is preliminary data.</text>
</comment>
<dbReference type="GO" id="GO:0003677">
    <property type="term" value="F:DNA binding"/>
    <property type="evidence" value="ECO:0007669"/>
    <property type="project" value="TreeGrafter"/>
</dbReference>
<dbReference type="EMBL" id="JASPKY010000085">
    <property type="protein sequence ID" value="KAK9738597.1"/>
    <property type="molecule type" value="Genomic_DNA"/>
</dbReference>
<dbReference type="InterPro" id="IPR050863">
    <property type="entry name" value="CenT-Element_Derived"/>
</dbReference>
<name>A0AAW1LXH1_POPJA</name>
<dbReference type="Pfam" id="PF03184">
    <property type="entry name" value="DDE_1"/>
    <property type="match status" value="1"/>
</dbReference>
<protein>
    <submittedName>
        <fullName evidence="2">DDE superfamily endonuclease</fullName>
    </submittedName>
</protein>
<dbReference type="PANTHER" id="PTHR19303">
    <property type="entry name" value="TRANSPOSON"/>
    <property type="match status" value="1"/>
</dbReference>
<gene>
    <name evidence="2" type="ORF">QE152_g9769</name>
</gene>
<evidence type="ECO:0000313" key="3">
    <source>
        <dbReference type="Proteomes" id="UP001458880"/>
    </source>
</evidence>
<evidence type="ECO:0000259" key="1">
    <source>
        <dbReference type="Pfam" id="PF03184"/>
    </source>
</evidence>
<dbReference type="AlphaFoldDB" id="A0AAW1LXH1"/>
<keyword evidence="2" id="KW-0255">Endonuclease</keyword>
<proteinExistence type="predicted"/>
<organism evidence="2 3">
    <name type="scientific">Popillia japonica</name>
    <name type="common">Japanese beetle</name>
    <dbReference type="NCBI Taxonomy" id="7064"/>
    <lineage>
        <taxon>Eukaryota</taxon>
        <taxon>Metazoa</taxon>
        <taxon>Ecdysozoa</taxon>
        <taxon>Arthropoda</taxon>
        <taxon>Hexapoda</taxon>
        <taxon>Insecta</taxon>
        <taxon>Pterygota</taxon>
        <taxon>Neoptera</taxon>
        <taxon>Endopterygota</taxon>
        <taxon>Coleoptera</taxon>
        <taxon>Polyphaga</taxon>
        <taxon>Scarabaeiformia</taxon>
        <taxon>Scarabaeidae</taxon>
        <taxon>Rutelinae</taxon>
        <taxon>Popillia</taxon>
    </lineage>
</organism>
<dbReference type="InterPro" id="IPR004875">
    <property type="entry name" value="DDE_SF_endonuclease_dom"/>
</dbReference>
<dbReference type="GO" id="GO:0005634">
    <property type="term" value="C:nucleus"/>
    <property type="evidence" value="ECO:0007669"/>
    <property type="project" value="TreeGrafter"/>
</dbReference>